<keyword evidence="11" id="KW-1185">Reference proteome</keyword>
<comment type="similarity">
    <text evidence="2">Belongs to the ABC-2 integral membrane protein family.</text>
</comment>
<evidence type="ECO:0000256" key="4">
    <source>
        <dbReference type="ARBA" id="ARBA00022475"/>
    </source>
</evidence>
<keyword evidence="5 8" id="KW-0812">Transmembrane</keyword>
<name>A0ABW6A0H7_9BACT</name>
<dbReference type="InterPro" id="IPR051449">
    <property type="entry name" value="ABC-2_transporter_component"/>
</dbReference>
<feature type="transmembrane region" description="Helical" evidence="8">
    <location>
        <begin position="230"/>
        <end position="250"/>
    </location>
</feature>
<evidence type="ECO:0000256" key="2">
    <source>
        <dbReference type="ARBA" id="ARBA00007783"/>
    </source>
</evidence>
<feature type="transmembrane region" description="Helical" evidence="8">
    <location>
        <begin position="20"/>
        <end position="39"/>
    </location>
</feature>
<keyword evidence="7 8" id="KW-0472">Membrane</keyword>
<comment type="caution">
    <text evidence="10">The sequence shown here is derived from an EMBL/GenBank/DDBJ whole genome shotgun (WGS) entry which is preliminary data.</text>
</comment>
<feature type="transmembrane region" description="Helical" evidence="8">
    <location>
        <begin position="400"/>
        <end position="422"/>
    </location>
</feature>
<evidence type="ECO:0000256" key="5">
    <source>
        <dbReference type="ARBA" id="ARBA00022692"/>
    </source>
</evidence>
<dbReference type="Proteomes" id="UP001597511">
    <property type="component" value="Unassembled WGS sequence"/>
</dbReference>
<dbReference type="RefSeq" id="WP_386095300.1">
    <property type="nucleotide sequence ID" value="NZ_JBHUOZ010000001.1"/>
</dbReference>
<evidence type="ECO:0000256" key="3">
    <source>
        <dbReference type="ARBA" id="ARBA00022448"/>
    </source>
</evidence>
<evidence type="ECO:0000259" key="9">
    <source>
        <dbReference type="PROSITE" id="PS51012"/>
    </source>
</evidence>
<dbReference type="InterPro" id="IPR047817">
    <property type="entry name" value="ABC2_TM_bact-type"/>
</dbReference>
<sequence>MFRLWSTIQKDVRILTRDKVGLALMFLMPVVLAIVITSVQNGTFEMVNDNKVAIVLFNKDNGPAAQELVQSMEKTGMFAITKGEPAADEAAIKKIMHDQDAMLAIVIPARYSADVIARAKSVSEKALKNVVEADSTGTPTPAADSLTPLTLYYHPVLQQSFRKSVDGAMSSVLQVVQSKYIVQELYFNINNEAIPDSVESQIVGQQTAITQIPVSRDGNRNVPNATQHNIPAWTVFAMFFIVISLGSSIVREKRSGSFIRLRTLPTHFGVAMLSKQITYVCITFLQAVVIFTLGVLLFPLIGLPQLNLPHDIAGLLLVTFISGWCATSFALCIGAWAGTQEQANGIGAVSIVLLAAIGGVLVPAFAMPSSFVFIMKLSPLHWCLEAYYGLFLEGGTLGDIIMNIIPLLVITILFQALAWWALKRKGLVQ</sequence>
<dbReference type="EMBL" id="JBHUOZ010000001">
    <property type="protein sequence ID" value="MFD2918778.1"/>
    <property type="molecule type" value="Genomic_DNA"/>
</dbReference>
<feature type="transmembrane region" description="Helical" evidence="8">
    <location>
        <begin position="349"/>
        <end position="374"/>
    </location>
</feature>
<evidence type="ECO:0000256" key="7">
    <source>
        <dbReference type="ARBA" id="ARBA00023136"/>
    </source>
</evidence>
<dbReference type="InterPro" id="IPR013525">
    <property type="entry name" value="ABC2_TM"/>
</dbReference>
<feature type="transmembrane region" description="Helical" evidence="8">
    <location>
        <begin position="277"/>
        <end position="301"/>
    </location>
</feature>
<dbReference type="Gene3D" id="3.40.1710.10">
    <property type="entry name" value="abc type-2 transporter like domain"/>
    <property type="match status" value="1"/>
</dbReference>
<proteinExistence type="inferred from homology"/>
<dbReference type="PANTHER" id="PTHR30294:SF38">
    <property type="entry name" value="TRANSPORT PERMEASE PROTEIN"/>
    <property type="match status" value="1"/>
</dbReference>
<dbReference type="Pfam" id="PF12698">
    <property type="entry name" value="ABC2_membrane_3"/>
    <property type="match status" value="1"/>
</dbReference>
<evidence type="ECO:0000313" key="10">
    <source>
        <dbReference type="EMBL" id="MFD2918778.1"/>
    </source>
</evidence>
<comment type="subcellular location">
    <subcellularLocation>
        <location evidence="1">Cell membrane</location>
        <topology evidence="1">Multi-pass membrane protein</topology>
    </subcellularLocation>
</comment>
<gene>
    <name evidence="10" type="ORF">ACFS6H_03585</name>
</gene>
<feature type="transmembrane region" description="Helical" evidence="8">
    <location>
        <begin position="313"/>
        <end position="337"/>
    </location>
</feature>
<feature type="domain" description="ABC transmembrane type-2" evidence="9">
    <location>
        <begin position="170"/>
        <end position="425"/>
    </location>
</feature>
<dbReference type="PANTHER" id="PTHR30294">
    <property type="entry name" value="MEMBRANE COMPONENT OF ABC TRANSPORTER YHHJ-RELATED"/>
    <property type="match status" value="1"/>
</dbReference>
<evidence type="ECO:0000313" key="11">
    <source>
        <dbReference type="Proteomes" id="UP001597511"/>
    </source>
</evidence>
<keyword evidence="4" id="KW-1003">Cell membrane</keyword>
<reference evidence="11" key="1">
    <citation type="journal article" date="2019" name="Int. J. Syst. Evol. Microbiol.">
        <title>The Global Catalogue of Microorganisms (GCM) 10K type strain sequencing project: providing services to taxonomists for standard genome sequencing and annotation.</title>
        <authorList>
            <consortium name="The Broad Institute Genomics Platform"/>
            <consortium name="The Broad Institute Genome Sequencing Center for Infectious Disease"/>
            <person name="Wu L."/>
            <person name="Ma J."/>
        </authorList>
    </citation>
    <scope>NUCLEOTIDE SEQUENCE [LARGE SCALE GENOMIC DNA]</scope>
    <source>
        <strain evidence="11">KCTC 23299</strain>
    </source>
</reference>
<keyword evidence="3" id="KW-0813">Transport</keyword>
<protein>
    <submittedName>
        <fullName evidence="10">ABC transporter permease</fullName>
    </submittedName>
</protein>
<dbReference type="PROSITE" id="PS51012">
    <property type="entry name" value="ABC_TM2"/>
    <property type="match status" value="1"/>
</dbReference>
<evidence type="ECO:0000256" key="6">
    <source>
        <dbReference type="ARBA" id="ARBA00022989"/>
    </source>
</evidence>
<organism evidence="10 11">
    <name type="scientific">Terrimonas rubra</name>
    <dbReference type="NCBI Taxonomy" id="1035890"/>
    <lineage>
        <taxon>Bacteria</taxon>
        <taxon>Pseudomonadati</taxon>
        <taxon>Bacteroidota</taxon>
        <taxon>Chitinophagia</taxon>
        <taxon>Chitinophagales</taxon>
        <taxon>Chitinophagaceae</taxon>
        <taxon>Terrimonas</taxon>
    </lineage>
</organism>
<keyword evidence="6 8" id="KW-1133">Transmembrane helix</keyword>
<evidence type="ECO:0000256" key="1">
    <source>
        <dbReference type="ARBA" id="ARBA00004651"/>
    </source>
</evidence>
<evidence type="ECO:0000256" key="8">
    <source>
        <dbReference type="SAM" id="Phobius"/>
    </source>
</evidence>
<accession>A0ABW6A0H7</accession>